<accession>A0A1Y2BFI8</accession>
<evidence type="ECO:0000313" key="2">
    <source>
        <dbReference type="EMBL" id="ORY33257.1"/>
    </source>
</evidence>
<comment type="caution">
    <text evidence="2">The sequence shown here is derived from an EMBL/GenBank/DDBJ whole genome shotgun (WGS) entry which is preliminary data.</text>
</comment>
<proteinExistence type="predicted"/>
<feature type="transmembrane region" description="Helical" evidence="1">
    <location>
        <begin position="39"/>
        <end position="61"/>
    </location>
</feature>
<keyword evidence="3" id="KW-1185">Reference proteome</keyword>
<gene>
    <name evidence="2" type="ORF">BCR33DRAFT_723235</name>
</gene>
<sequence>MSSPGVATLLGFLSCAVLDPIFGLIPLLCVGNDQQFKGYFLRGFSICTILYSIFFFAWAPIFQNRCNDIGTSYSFLKDHPDITKNDVYDACRTYLIFGLVLGSIFLIIAGIAFAQSRKLIAASQASLGYSRAPVGPAAPLAPMPQYQNNPGYIPIGSDAEKQPINH</sequence>
<evidence type="ECO:0008006" key="4">
    <source>
        <dbReference type="Google" id="ProtNLM"/>
    </source>
</evidence>
<keyword evidence="1" id="KW-1133">Transmembrane helix</keyword>
<keyword evidence="1" id="KW-0812">Transmembrane</keyword>
<dbReference type="AlphaFoldDB" id="A0A1Y2BFI8"/>
<protein>
    <recommendedName>
        <fullName evidence="4">MARVEL domain-containing protein</fullName>
    </recommendedName>
</protein>
<feature type="transmembrane region" description="Helical" evidence="1">
    <location>
        <begin position="94"/>
        <end position="114"/>
    </location>
</feature>
<reference evidence="2 3" key="1">
    <citation type="submission" date="2016-07" db="EMBL/GenBank/DDBJ databases">
        <title>Pervasive Adenine N6-methylation of Active Genes in Fungi.</title>
        <authorList>
            <consortium name="DOE Joint Genome Institute"/>
            <person name="Mondo S.J."/>
            <person name="Dannebaum R.O."/>
            <person name="Kuo R.C."/>
            <person name="Labutti K."/>
            <person name="Haridas S."/>
            <person name="Kuo A."/>
            <person name="Salamov A."/>
            <person name="Ahrendt S.R."/>
            <person name="Lipzen A."/>
            <person name="Sullivan W."/>
            <person name="Andreopoulos W.B."/>
            <person name="Clum A."/>
            <person name="Lindquist E."/>
            <person name="Daum C."/>
            <person name="Ramamoorthy G.K."/>
            <person name="Gryganskyi A."/>
            <person name="Culley D."/>
            <person name="Magnuson J.K."/>
            <person name="James T.Y."/>
            <person name="O'Malley M.A."/>
            <person name="Stajich J.E."/>
            <person name="Spatafora J.W."/>
            <person name="Visel A."/>
            <person name="Grigoriev I.V."/>
        </authorList>
    </citation>
    <scope>NUCLEOTIDE SEQUENCE [LARGE SCALE GENOMIC DNA]</scope>
    <source>
        <strain evidence="2 3">JEL800</strain>
    </source>
</reference>
<dbReference type="Proteomes" id="UP000193642">
    <property type="component" value="Unassembled WGS sequence"/>
</dbReference>
<dbReference type="EMBL" id="MCGO01000068">
    <property type="protein sequence ID" value="ORY33257.1"/>
    <property type="molecule type" value="Genomic_DNA"/>
</dbReference>
<keyword evidence="1" id="KW-0472">Membrane</keyword>
<name>A0A1Y2BFI8_9FUNG</name>
<evidence type="ECO:0000256" key="1">
    <source>
        <dbReference type="SAM" id="Phobius"/>
    </source>
</evidence>
<organism evidence="2 3">
    <name type="scientific">Rhizoclosmatium globosum</name>
    <dbReference type="NCBI Taxonomy" id="329046"/>
    <lineage>
        <taxon>Eukaryota</taxon>
        <taxon>Fungi</taxon>
        <taxon>Fungi incertae sedis</taxon>
        <taxon>Chytridiomycota</taxon>
        <taxon>Chytridiomycota incertae sedis</taxon>
        <taxon>Chytridiomycetes</taxon>
        <taxon>Chytridiales</taxon>
        <taxon>Chytriomycetaceae</taxon>
        <taxon>Rhizoclosmatium</taxon>
    </lineage>
</organism>
<evidence type="ECO:0000313" key="3">
    <source>
        <dbReference type="Proteomes" id="UP000193642"/>
    </source>
</evidence>
<feature type="transmembrane region" description="Helical" evidence="1">
    <location>
        <begin position="6"/>
        <end position="27"/>
    </location>
</feature>